<dbReference type="EMBL" id="JAACJN010000013">
    <property type="protein sequence ID" value="KAF5390747.1"/>
    <property type="molecule type" value="Genomic_DNA"/>
</dbReference>
<gene>
    <name evidence="3" type="ORF">D9757_004466</name>
</gene>
<keyword evidence="4" id="KW-1185">Reference proteome</keyword>
<dbReference type="InterPro" id="IPR008949">
    <property type="entry name" value="Isoprenoid_synthase_dom_sf"/>
</dbReference>
<dbReference type="InterPro" id="IPR024652">
    <property type="entry name" value="Trichodiene_synth"/>
</dbReference>
<sequence length="324" mass="36934">MKHNYQALIHIILVPTRPDKMQPMMSMTKEEIADAIQSFLSRCSIPYQKPQMDESFLELCYHEATKRGYMVEGEEELKPFIPQGVAIAFTAYAHLEDAAIQVWMALITAAAIYCDDRFLKDTGSVDVFCENLLRRQPQADRALNAFAELIVETPKYFPRLTANLMVASMFNFVNSIILDKQTLGMEVSAAADNYPMFTRIMSGVAEFYGLAAFPVHLRVDSFIQALPSMMTFIVDVNDILSFYKEELVGESINYVSLWAKSRGCDKSQALYAIIDETVEAHEKVIRILEKKPAALQAYYDFASGYVQFHTVLDRRYRLDELMLS</sequence>
<dbReference type="SFLD" id="SFLDS00005">
    <property type="entry name" value="Isoprenoid_Synthase_Type_I"/>
    <property type="match status" value="1"/>
</dbReference>
<comment type="caution">
    <text evidence="3">The sequence shown here is derived from an EMBL/GenBank/DDBJ whole genome shotgun (WGS) entry which is preliminary data.</text>
</comment>
<evidence type="ECO:0000256" key="1">
    <source>
        <dbReference type="ARBA" id="ARBA00007946"/>
    </source>
</evidence>
<evidence type="ECO:0000313" key="3">
    <source>
        <dbReference type="EMBL" id="KAF5390747.1"/>
    </source>
</evidence>
<evidence type="ECO:0000313" key="4">
    <source>
        <dbReference type="Proteomes" id="UP000518752"/>
    </source>
</evidence>
<accession>A0A8H5HWB2</accession>
<protein>
    <recommendedName>
        <fullName evidence="5">Terpenoid synthase</fullName>
    </recommendedName>
</protein>
<dbReference type="Gene3D" id="1.10.600.10">
    <property type="entry name" value="Farnesyl Diphosphate Synthase"/>
    <property type="match status" value="1"/>
</dbReference>
<evidence type="ECO:0000256" key="2">
    <source>
        <dbReference type="ARBA" id="ARBA00023239"/>
    </source>
</evidence>
<dbReference type="SFLD" id="SFLDG01021">
    <property type="entry name" value="Trichodiene_Synthase_Like"/>
    <property type="match status" value="1"/>
</dbReference>
<dbReference type="Proteomes" id="UP000518752">
    <property type="component" value="Unassembled WGS sequence"/>
</dbReference>
<dbReference type="GO" id="GO:0016838">
    <property type="term" value="F:carbon-oxygen lyase activity, acting on phosphates"/>
    <property type="evidence" value="ECO:0007669"/>
    <property type="project" value="InterPro"/>
</dbReference>
<dbReference type="OrthoDB" id="2998174at2759"/>
<name>A0A8H5HWB2_9AGAR</name>
<dbReference type="AlphaFoldDB" id="A0A8H5HWB2"/>
<comment type="similarity">
    <text evidence="1">Belongs to the trichodiene synthase family.</text>
</comment>
<organism evidence="3 4">
    <name type="scientific">Collybiopsis confluens</name>
    <dbReference type="NCBI Taxonomy" id="2823264"/>
    <lineage>
        <taxon>Eukaryota</taxon>
        <taxon>Fungi</taxon>
        <taxon>Dikarya</taxon>
        <taxon>Basidiomycota</taxon>
        <taxon>Agaricomycotina</taxon>
        <taxon>Agaricomycetes</taxon>
        <taxon>Agaricomycetidae</taxon>
        <taxon>Agaricales</taxon>
        <taxon>Marasmiineae</taxon>
        <taxon>Omphalotaceae</taxon>
        <taxon>Collybiopsis</taxon>
    </lineage>
</organism>
<reference evidence="3 4" key="1">
    <citation type="journal article" date="2020" name="ISME J.">
        <title>Uncovering the hidden diversity of litter-decomposition mechanisms in mushroom-forming fungi.</title>
        <authorList>
            <person name="Floudas D."/>
            <person name="Bentzer J."/>
            <person name="Ahren D."/>
            <person name="Johansson T."/>
            <person name="Persson P."/>
            <person name="Tunlid A."/>
        </authorList>
    </citation>
    <scope>NUCLEOTIDE SEQUENCE [LARGE SCALE GENOMIC DNA]</scope>
    <source>
        <strain evidence="3 4">CBS 406.79</strain>
    </source>
</reference>
<dbReference type="SUPFAM" id="SSF48576">
    <property type="entry name" value="Terpenoid synthases"/>
    <property type="match status" value="1"/>
</dbReference>
<proteinExistence type="inferred from homology"/>
<keyword evidence="2" id="KW-0456">Lyase</keyword>
<dbReference type="Pfam" id="PF06330">
    <property type="entry name" value="TRI5"/>
    <property type="match status" value="1"/>
</dbReference>
<evidence type="ECO:0008006" key="5">
    <source>
        <dbReference type="Google" id="ProtNLM"/>
    </source>
</evidence>